<dbReference type="GO" id="GO:0003677">
    <property type="term" value="F:DNA binding"/>
    <property type="evidence" value="ECO:0007669"/>
    <property type="project" value="UniProtKB-KW"/>
</dbReference>
<keyword evidence="3 11" id="KW-0547">Nucleotide-binding</keyword>
<evidence type="ECO:0000256" key="2">
    <source>
        <dbReference type="ARBA" id="ARBA00022723"/>
    </source>
</evidence>
<dbReference type="InterPro" id="IPR002464">
    <property type="entry name" value="DNA/RNA_helicase_DEAH_CS"/>
</dbReference>
<dbReference type="EMBL" id="FN649751">
    <property type="protein sequence ID" value="CBJ49006.1"/>
    <property type="molecule type" value="Genomic_DNA"/>
</dbReference>
<keyword evidence="6 11" id="KW-0067">ATP-binding</keyword>
<keyword evidence="2" id="KW-0479">Metal-binding</keyword>
<dbReference type="SUPFAM" id="SSF52540">
    <property type="entry name" value="P-loop containing nucleoside triphosphate hydrolases"/>
    <property type="match status" value="2"/>
</dbReference>
<protein>
    <recommendedName>
        <fullName evidence="11">ATP-dependent DNA helicase</fullName>
        <ecNumber evidence="11">5.6.2.4</ecNumber>
    </recommendedName>
</protein>
<dbReference type="PROSITE" id="PS00690">
    <property type="entry name" value="DEAH_ATP_HELICASE"/>
    <property type="match status" value="1"/>
</dbReference>
<keyword evidence="8" id="KW-0413">Isomerase</keyword>
<evidence type="ECO:0000259" key="13">
    <source>
        <dbReference type="PROSITE" id="PS51192"/>
    </source>
</evidence>
<dbReference type="PANTHER" id="PTHR13710:SF105">
    <property type="entry name" value="ATP-DEPENDENT DNA HELICASE Q1"/>
    <property type="match status" value="1"/>
</dbReference>
<evidence type="ECO:0000256" key="10">
    <source>
        <dbReference type="ARBA" id="ARBA00034617"/>
    </source>
</evidence>
<evidence type="ECO:0000259" key="14">
    <source>
        <dbReference type="PROSITE" id="PS51194"/>
    </source>
</evidence>
<dbReference type="GO" id="GO:0009378">
    <property type="term" value="F:four-way junction helicase activity"/>
    <property type="evidence" value="ECO:0007669"/>
    <property type="project" value="TreeGrafter"/>
</dbReference>
<dbReference type="PANTHER" id="PTHR13710">
    <property type="entry name" value="DNA HELICASE RECQ FAMILY MEMBER"/>
    <property type="match status" value="1"/>
</dbReference>
<dbReference type="InterPro" id="IPR027417">
    <property type="entry name" value="P-loop_NTPase"/>
</dbReference>
<reference evidence="15 16" key="1">
    <citation type="journal article" date="2010" name="Nature">
        <title>The Ectocarpus genome and the independent evolution of multicellularity in brown algae.</title>
        <authorList>
            <person name="Cock J.M."/>
            <person name="Sterck L."/>
            <person name="Rouze P."/>
            <person name="Scornet D."/>
            <person name="Allen A.E."/>
            <person name="Amoutzias G."/>
            <person name="Anthouard V."/>
            <person name="Artiguenave F."/>
            <person name="Aury J.M."/>
            <person name="Badger J.H."/>
            <person name="Beszteri B."/>
            <person name="Billiau K."/>
            <person name="Bonnet E."/>
            <person name="Bothwell J.H."/>
            <person name="Bowler C."/>
            <person name="Boyen C."/>
            <person name="Brownlee C."/>
            <person name="Carrano C.J."/>
            <person name="Charrier B."/>
            <person name="Cho G.Y."/>
            <person name="Coelho S.M."/>
            <person name="Collen J."/>
            <person name="Corre E."/>
            <person name="Da Silva C."/>
            <person name="Delage L."/>
            <person name="Delaroque N."/>
            <person name="Dittami S.M."/>
            <person name="Doulbeau S."/>
            <person name="Elias M."/>
            <person name="Farnham G."/>
            <person name="Gachon C.M."/>
            <person name="Gschloessl B."/>
            <person name="Heesch S."/>
            <person name="Jabbari K."/>
            <person name="Jubin C."/>
            <person name="Kawai H."/>
            <person name="Kimura K."/>
            <person name="Kloareg B."/>
            <person name="Kupper F.C."/>
            <person name="Lang D."/>
            <person name="Le Bail A."/>
            <person name="Leblanc C."/>
            <person name="Lerouge P."/>
            <person name="Lohr M."/>
            <person name="Lopez P.J."/>
            <person name="Martens C."/>
            <person name="Maumus F."/>
            <person name="Michel G."/>
            <person name="Miranda-Saavedra D."/>
            <person name="Morales J."/>
            <person name="Moreau H."/>
            <person name="Motomura T."/>
            <person name="Nagasato C."/>
            <person name="Napoli C.A."/>
            <person name="Nelson D.R."/>
            <person name="Nyvall-Collen P."/>
            <person name="Peters A.F."/>
            <person name="Pommier C."/>
            <person name="Potin P."/>
            <person name="Poulain J."/>
            <person name="Quesneville H."/>
            <person name="Read B."/>
            <person name="Rensing S.A."/>
            <person name="Ritter A."/>
            <person name="Rousvoal S."/>
            <person name="Samanta M."/>
            <person name="Samson G."/>
            <person name="Schroeder D.C."/>
            <person name="Segurens B."/>
            <person name="Strittmatter M."/>
            <person name="Tonon T."/>
            <person name="Tregear J.W."/>
            <person name="Valentin K."/>
            <person name="von Dassow P."/>
            <person name="Yamagishi T."/>
            <person name="Van de Peer Y."/>
            <person name="Wincker P."/>
        </authorList>
    </citation>
    <scope>NUCLEOTIDE SEQUENCE [LARGE SCALE GENOMIC DNA]</scope>
    <source>
        <strain evidence="16">Ec32 / CCAP1310/4</strain>
    </source>
</reference>
<feature type="domain" description="Helicase C-terminal" evidence="14">
    <location>
        <begin position="199"/>
        <end position="349"/>
    </location>
</feature>
<dbReference type="NCBIfam" id="TIGR00614">
    <property type="entry name" value="recQ_fam"/>
    <property type="match status" value="1"/>
</dbReference>
<dbReference type="Gene3D" id="1.10.10.10">
    <property type="entry name" value="Winged helix-like DNA-binding domain superfamily/Winged helix DNA-binding domain"/>
    <property type="match status" value="1"/>
</dbReference>
<sequence>MGGLLRGTFGLSSWRTNQKEIVNATLSGRDAFVVMRTGGGKSLCYQLPALLKGGITVGGGGGGGGGGDGKGKGKGKGSTGLVMVLVTPEKVVKSKMFMAALDKTAKNGRLARIVIDEAHCCSQWGHDFRPEYCKLGILKRQFAHVPVLAVTATCTDFIRDDVLKILNLAPADVVCFKSSFNRANLRYEVVEKPEAAKESLELLASLIKDSYRGQAGIVYAFSRKEASDVAAGLGARGVPAAFYHAGQEERERSRVQQAWMRGDVPVIVATIAFGMGINHLEVRFVVHFSLSKSLENYYQESGRAGRDGKPSRCVVFYRPSDVSRQATLSCQDQGSQPLATLHKMVRYCQTMATCRRTMIAEALGERGGKGLCSSGGGGGGGGCDVCSGGIGEAADVATLDATAHACTLVRILRHLALKEQRVTPRQLVDAWRAKKGAKAMPDEIVGENDRPPKSLSRSACERLVLQLLGDGVLSDDFHFTAFSVVHYVVTGARAHALESGRLSQVSFQVRGSAAAGAAAGAAGAVRKTPAGASSERPSKPAAARQKKEPAGAGGGRGQGSSGKRRARSTAGGGATGVVAAAGVVDLCDSDGEEEEVAVRGGGGKRSSGWAAEGESEGDEEEEEEEWSGDDGGGGGGPVRTVYSSDNDSDDFEPAKPRRRKKAKTVAKRDDGNSSSDNA</sequence>
<dbReference type="PROSITE" id="PS51194">
    <property type="entry name" value="HELICASE_CTER"/>
    <property type="match status" value="1"/>
</dbReference>
<dbReference type="GO" id="GO:0000724">
    <property type="term" value="P:double-strand break repair via homologous recombination"/>
    <property type="evidence" value="ECO:0007669"/>
    <property type="project" value="TreeGrafter"/>
</dbReference>
<dbReference type="GO" id="GO:0043138">
    <property type="term" value="F:3'-5' DNA helicase activity"/>
    <property type="evidence" value="ECO:0007669"/>
    <property type="project" value="UniProtKB-EC"/>
</dbReference>
<evidence type="ECO:0000256" key="5">
    <source>
        <dbReference type="ARBA" id="ARBA00022806"/>
    </source>
</evidence>
<dbReference type="InterPro" id="IPR036388">
    <property type="entry name" value="WH-like_DNA-bd_sf"/>
</dbReference>
<dbReference type="STRING" id="2880.D7FHZ5"/>
<keyword evidence="16" id="KW-1185">Reference proteome</keyword>
<feature type="domain" description="Helicase ATP-binding" evidence="13">
    <location>
        <begin position="46"/>
        <end position="172"/>
    </location>
</feature>
<feature type="compositionally biased region" description="Basic residues" evidence="12">
    <location>
        <begin position="656"/>
        <end position="665"/>
    </location>
</feature>
<accession>D7FHZ5</accession>
<gene>
    <name evidence="15" type="ORF">Esi_0115_0054</name>
</gene>
<dbReference type="CDD" id="cd18794">
    <property type="entry name" value="SF2_C_RecQ"/>
    <property type="match status" value="1"/>
</dbReference>
<dbReference type="GO" id="GO:0016887">
    <property type="term" value="F:ATP hydrolysis activity"/>
    <property type="evidence" value="ECO:0007669"/>
    <property type="project" value="RHEA"/>
</dbReference>
<dbReference type="Pfam" id="PF00271">
    <property type="entry name" value="Helicase_C"/>
    <property type="match status" value="1"/>
</dbReference>
<feature type="region of interest" description="Disordered" evidence="12">
    <location>
        <begin position="520"/>
        <end position="573"/>
    </location>
</feature>
<feature type="region of interest" description="Disordered" evidence="12">
    <location>
        <begin position="591"/>
        <end position="678"/>
    </location>
</feature>
<dbReference type="InterPro" id="IPR001650">
    <property type="entry name" value="Helicase_C-like"/>
</dbReference>
<dbReference type="EC" id="5.6.2.4" evidence="11"/>
<comment type="catalytic activity">
    <reaction evidence="10 11">
        <text>Couples ATP hydrolysis with the unwinding of duplex DNA by translocating in the 3'-5' direction.</text>
        <dbReference type="EC" id="5.6.2.4"/>
    </reaction>
</comment>
<dbReference type="GO" id="GO:0046872">
    <property type="term" value="F:metal ion binding"/>
    <property type="evidence" value="ECO:0007669"/>
    <property type="project" value="UniProtKB-KW"/>
</dbReference>
<dbReference type="OrthoDB" id="10261556at2759"/>
<dbReference type="Pfam" id="PF00270">
    <property type="entry name" value="DEAD"/>
    <property type="match status" value="1"/>
</dbReference>
<evidence type="ECO:0000256" key="9">
    <source>
        <dbReference type="ARBA" id="ARBA00023242"/>
    </source>
</evidence>
<organism evidence="15 16">
    <name type="scientific">Ectocarpus siliculosus</name>
    <name type="common">Brown alga</name>
    <name type="synonym">Conferva siliculosa</name>
    <dbReference type="NCBI Taxonomy" id="2880"/>
    <lineage>
        <taxon>Eukaryota</taxon>
        <taxon>Sar</taxon>
        <taxon>Stramenopiles</taxon>
        <taxon>Ochrophyta</taxon>
        <taxon>PX clade</taxon>
        <taxon>Phaeophyceae</taxon>
        <taxon>Ectocarpales</taxon>
        <taxon>Ectocarpaceae</taxon>
        <taxon>Ectocarpus</taxon>
    </lineage>
</organism>
<dbReference type="Pfam" id="PF16124">
    <property type="entry name" value="RecQ_Zn_bind"/>
    <property type="match status" value="1"/>
</dbReference>
<evidence type="ECO:0000256" key="1">
    <source>
        <dbReference type="ARBA" id="ARBA00005446"/>
    </source>
</evidence>
<dbReference type="FunFam" id="3.40.50.300:FF:001456">
    <property type="entry name" value="ATP-dependent DNA helicase"/>
    <property type="match status" value="1"/>
</dbReference>
<dbReference type="GO" id="GO:0005524">
    <property type="term" value="F:ATP binding"/>
    <property type="evidence" value="ECO:0007669"/>
    <property type="project" value="UniProtKB-KW"/>
</dbReference>
<keyword evidence="7" id="KW-0238">DNA-binding</keyword>
<dbReference type="GO" id="GO:0005737">
    <property type="term" value="C:cytoplasm"/>
    <property type="evidence" value="ECO:0007669"/>
    <property type="project" value="TreeGrafter"/>
</dbReference>
<name>D7FHZ5_ECTSI</name>
<dbReference type="EMBL" id="FN647841">
    <property type="protein sequence ID" value="CBJ49006.1"/>
    <property type="molecule type" value="Genomic_DNA"/>
</dbReference>
<keyword evidence="4 11" id="KW-0378">Hydrolase</keyword>
<evidence type="ECO:0000313" key="16">
    <source>
        <dbReference type="Proteomes" id="UP000002630"/>
    </source>
</evidence>
<keyword evidence="9 11" id="KW-0539">Nucleus</keyword>
<dbReference type="Gene3D" id="3.40.50.300">
    <property type="entry name" value="P-loop containing nucleotide triphosphate hydrolases"/>
    <property type="match status" value="3"/>
</dbReference>
<comment type="subcellular location">
    <subcellularLocation>
        <location evidence="11">Nucleus</location>
    </subcellularLocation>
</comment>
<feature type="compositionally biased region" description="Acidic residues" evidence="12">
    <location>
        <begin position="613"/>
        <end position="628"/>
    </location>
</feature>
<dbReference type="OMA" id="FKLSTMV"/>
<dbReference type="InterPro" id="IPR011545">
    <property type="entry name" value="DEAD/DEAH_box_helicase_dom"/>
</dbReference>
<evidence type="ECO:0000256" key="4">
    <source>
        <dbReference type="ARBA" id="ARBA00022801"/>
    </source>
</evidence>
<dbReference type="SMART" id="SM00490">
    <property type="entry name" value="HELICc"/>
    <property type="match status" value="1"/>
</dbReference>
<evidence type="ECO:0000256" key="7">
    <source>
        <dbReference type="ARBA" id="ARBA00023125"/>
    </source>
</evidence>
<evidence type="ECO:0000256" key="11">
    <source>
        <dbReference type="RuleBase" id="RU364117"/>
    </source>
</evidence>
<evidence type="ECO:0000256" key="3">
    <source>
        <dbReference type="ARBA" id="ARBA00022741"/>
    </source>
</evidence>
<feature type="compositionally biased region" description="Gly residues" evidence="12">
    <location>
        <begin position="551"/>
        <end position="560"/>
    </location>
</feature>
<dbReference type="Proteomes" id="UP000002630">
    <property type="component" value="Linkage Group LG26"/>
</dbReference>
<comment type="similarity">
    <text evidence="1 11">Belongs to the helicase family. RecQ subfamily.</text>
</comment>
<dbReference type="InParanoid" id="D7FHZ5"/>
<keyword evidence="5 11" id="KW-0347">Helicase</keyword>
<dbReference type="GO" id="GO:0005634">
    <property type="term" value="C:nucleus"/>
    <property type="evidence" value="ECO:0007669"/>
    <property type="project" value="UniProtKB-SubCell"/>
</dbReference>
<dbReference type="eggNOG" id="KOG0353">
    <property type="taxonomic scope" value="Eukaryota"/>
</dbReference>
<evidence type="ECO:0000256" key="6">
    <source>
        <dbReference type="ARBA" id="ARBA00022840"/>
    </source>
</evidence>
<dbReference type="InterPro" id="IPR004589">
    <property type="entry name" value="DNA_helicase_ATP-dep_RecQ"/>
</dbReference>
<dbReference type="SMART" id="SM00487">
    <property type="entry name" value="DEXDc"/>
    <property type="match status" value="1"/>
</dbReference>
<dbReference type="PROSITE" id="PS51192">
    <property type="entry name" value="HELICASE_ATP_BIND_1"/>
    <property type="match status" value="1"/>
</dbReference>
<dbReference type="InterPro" id="IPR032284">
    <property type="entry name" value="RecQ_Zn-bd"/>
</dbReference>
<dbReference type="InterPro" id="IPR014001">
    <property type="entry name" value="Helicase_ATP-bd"/>
</dbReference>
<evidence type="ECO:0000256" key="8">
    <source>
        <dbReference type="ARBA" id="ARBA00023235"/>
    </source>
</evidence>
<evidence type="ECO:0000313" key="15">
    <source>
        <dbReference type="EMBL" id="CBJ49006.1"/>
    </source>
</evidence>
<dbReference type="AlphaFoldDB" id="D7FHZ5"/>
<dbReference type="GO" id="GO:0005694">
    <property type="term" value="C:chromosome"/>
    <property type="evidence" value="ECO:0007669"/>
    <property type="project" value="TreeGrafter"/>
</dbReference>
<proteinExistence type="inferred from homology"/>
<comment type="catalytic activity">
    <reaction evidence="11">
        <text>ATP + H2O = ADP + phosphate + H(+)</text>
        <dbReference type="Rhea" id="RHEA:13065"/>
        <dbReference type="ChEBI" id="CHEBI:15377"/>
        <dbReference type="ChEBI" id="CHEBI:15378"/>
        <dbReference type="ChEBI" id="CHEBI:30616"/>
        <dbReference type="ChEBI" id="CHEBI:43474"/>
        <dbReference type="ChEBI" id="CHEBI:456216"/>
    </reaction>
</comment>
<evidence type="ECO:0000256" key="12">
    <source>
        <dbReference type="SAM" id="MobiDB-lite"/>
    </source>
</evidence>